<keyword evidence="1" id="KW-0479">Metal-binding</keyword>
<feature type="region of interest" description="Disordered" evidence="2">
    <location>
        <begin position="195"/>
        <end position="306"/>
    </location>
</feature>
<sequence>MADSNLSKEIQDLEEILFIDLSQDDDDESAATEAPELPMDDAMSVTAESEQQDEEMPPRASTTRGESSRQAGSNQRATLWESPEGFWKPLLPHLETLRWLRETEPELVTALAKMAVRMSHRLDDSCPLQILKQQTTSTTVTTSVQTDLPKTRVKTTPVTAEIGTQTDPRDEGVQVAMEVVEEALRQVTTALGKVHDKENVLQNKNNAQGTLNNVQNKNAPESTKFQGNQSKGESRGTIPKHSKDPLPSSEKPTLPKRPEYPGSRFGLIRSEQELQNPMTPPVPPTKERFNTYPSSEYRSSPRPYSAQERLKRARDPSCESPVILENQIPRRFQDRRVPESRLAQQQQSTDFQWMGKPRKCWNCRREGHPFSSCPEPRHIFCQMCGRANETARTCPACGPKWRAMGPYKKEYGGNVPWEQLRKAPRRSEAEKSPPRD</sequence>
<evidence type="ECO:0000313" key="4">
    <source>
        <dbReference type="EMBL" id="KAH0540127.1"/>
    </source>
</evidence>
<proteinExistence type="predicted"/>
<protein>
    <recommendedName>
        <fullName evidence="3">CCHC-type domain-containing protein</fullName>
    </recommendedName>
</protein>
<dbReference type="PROSITE" id="PS50158">
    <property type="entry name" value="ZF_CCHC"/>
    <property type="match status" value="1"/>
</dbReference>
<evidence type="ECO:0000313" key="5">
    <source>
        <dbReference type="Proteomes" id="UP000826195"/>
    </source>
</evidence>
<reference evidence="4 5" key="1">
    <citation type="journal article" date="2021" name="J. Hered.">
        <title>A chromosome-level genome assembly of the parasitoid wasp, Cotesia glomerata (Hymenoptera: Braconidae).</title>
        <authorList>
            <person name="Pinto B.J."/>
            <person name="Weis J.J."/>
            <person name="Gamble T."/>
            <person name="Ode P.J."/>
            <person name="Paul R."/>
            <person name="Zaspel J.M."/>
        </authorList>
    </citation>
    <scope>NUCLEOTIDE SEQUENCE [LARGE SCALE GENOMIC DNA]</scope>
    <source>
        <strain evidence="4">CgM1</strain>
    </source>
</reference>
<dbReference type="GO" id="GO:0008270">
    <property type="term" value="F:zinc ion binding"/>
    <property type="evidence" value="ECO:0007669"/>
    <property type="project" value="UniProtKB-KW"/>
</dbReference>
<dbReference type="GO" id="GO:0003676">
    <property type="term" value="F:nucleic acid binding"/>
    <property type="evidence" value="ECO:0007669"/>
    <property type="project" value="InterPro"/>
</dbReference>
<dbReference type="InterPro" id="IPR001878">
    <property type="entry name" value="Znf_CCHC"/>
</dbReference>
<feature type="compositionally biased region" description="Low complexity" evidence="2">
    <location>
        <begin position="292"/>
        <end position="305"/>
    </location>
</feature>
<gene>
    <name evidence="4" type="ORF">KQX54_013127</name>
</gene>
<organism evidence="4 5">
    <name type="scientific">Cotesia glomerata</name>
    <name type="common">Lepidopteran parasitic wasp</name>
    <name type="synonym">Apanteles glomeratus</name>
    <dbReference type="NCBI Taxonomy" id="32391"/>
    <lineage>
        <taxon>Eukaryota</taxon>
        <taxon>Metazoa</taxon>
        <taxon>Ecdysozoa</taxon>
        <taxon>Arthropoda</taxon>
        <taxon>Hexapoda</taxon>
        <taxon>Insecta</taxon>
        <taxon>Pterygota</taxon>
        <taxon>Neoptera</taxon>
        <taxon>Endopterygota</taxon>
        <taxon>Hymenoptera</taxon>
        <taxon>Apocrita</taxon>
        <taxon>Ichneumonoidea</taxon>
        <taxon>Braconidae</taxon>
        <taxon>Microgastrinae</taxon>
        <taxon>Cotesia</taxon>
    </lineage>
</organism>
<evidence type="ECO:0000256" key="2">
    <source>
        <dbReference type="SAM" id="MobiDB-lite"/>
    </source>
</evidence>
<dbReference type="Proteomes" id="UP000826195">
    <property type="component" value="Unassembled WGS sequence"/>
</dbReference>
<keyword evidence="1" id="KW-0863">Zinc-finger</keyword>
<dbReference type="Gene3D" id="4.10.60.10">
    <property type="entry name" value="Zinc finger, CCHC-type"/>
    <property type="match status" value="1"/>
</dbReference>
<feature type="region of interest" description="Disordered" evidence="2">
    <location>
        <begin position="408"/>
        <end position="436"/>
    </location>
</feature>
<feature type="compositionally biased region" description="Acidic residues" evidence="2">
    <location>
        <begin position="18"/>
        <end position="30"/>
    </location>
</feature>
<evidence type="ECO:0000256" key="1">
    <source>
        <dbReference type="PROSITE-ProRule" id="PRU00047"/>
    </source>
</evidence>
<accession>A0AAV7HZU6</accession>
<feature type="compositionally biased region" description="Polar residues" evidence="2">
    <location>
        <begin position="60"/>
        <end position="77"/>
    </location>
</feature>
<dbReference type="AlphaFoldDB" id="A0AAV7HZU6"/>
<dbReference type="SUPFAM" id="SSF57756">
    <property type="entry name" value="Retrovirus zinc finger-like domains"/>
    <property type="match status" value="1"/>
</dbReference>
<dbReference type="InterPro" id="IPR036875">
    <property type="entry name" value="Znf_CCHC_sf"/>
</dbReference>
<feature type="region of interest" description="Disordered" evidence="2">
    <location>
        <begin position="18"/>
        <end position="80"/>
    </location>
</feature>
<feature type="compositionally biased region" description="Basic and acidic residues" evidence="2">
    <location>
        <begin position="419"/>
        <end position="436"/>
    </location>
</feature>
<dbReference type="EMBL" id="JAHXZJ010002609">
    <property type="protein sequence ID" value="KAH0540127.1"/>
    <property type="molecule type" value="Genomic_DNA"/>
</dbReference>
<name>A0AAV7HZU6_COTGL</name>
<feature type="domain" description="CCHC-type" evidence="3">
    <location>
        <begin position="358"/>
        <end position="375"/>
    </location>
</feature>
<keyword evidence="5" id="KW-1185">Reference proteome</keyword>
<comment type="caution">
    <text evidence="4">The sequence shown here is derived from an EMBL/GenBank/DDBJ whole genome shotgun (WGS) entry which is preliminary data.</text>
</comment>
<evidence type="ECO:0000259" key="3">
    <source>
        <dbReference type="PROSITE" id="PS50158"/>
    </source>
</evidence>
<keyword evidence="1" id="KW-0862">Zinc</keyword>
<feature type="compositionally biased region" description="Polar residues" evidence="2">
    <location>
        <begin position="200"/>
        <end position="231"/>
    </location>
</feature>